<organism evidence="4 5">
    <name type="scientific">Aromia moschata</name>
    <dbReference type="NCBI Taxonomy" id="1265417"/>
    <lineage>
        <taxon>Eukaryota</taxon>
        <taxon>Metazoa</taxon>
        <taxon>Ecdysozoa</taxon>
        <taxon>Arthropoda</taxon>
        <taxon>Hexapoda</taxon>
        <taxon>Insecta</taxon>
        <taxon>Pterygota</taxon>
        <taxon>Neoptera</taxon>
        <taxon>Endopterygota</taxon>
        <taxon>Coleoptera</taxon>
        <taxon>Polyphaga</taxon>
        <taxon>Cucujiformia</taxon>
        <taxon>Chrysomeloidea</taxon>
        <taxon>Cerambycidae</taxon>
        <taxon>Cerambycinae</taxon>
        <taxon>Callichromatini</taxon>
        <taxon>Aromia</taxon>
    </lineage>
</organism>
<dbReference type="InterPro" id="IPR036505">
    <property type="entry name" value="Amidase/PGRP_sf"/>
</dbReference>
<evidence type="ECO:0000313" key="4">
    <source>
        <dbReference type="EMBL" id="KAJ8932085.1"/>
    </source>
</evidence>
<comment type="caution">
    <text evidence="4">The sequence shown here is derived from an EMBL/GenBank/DDBJ whole genome shotgun (WGS) entry which is preliminary data.</text>
</comment>
<keyword evidence="2" id="KW-0391">Immunity</keyword>
<dbReference type="SMART" id="SM00701">
    <property type="entry name" value="PGRP"/>
    <property type="match status" value="1"/>
</dbReference>
<feature type="domain" description="Peptidoglycan recognition protein family" evidence="3">
    <location>
        <begin position="6"/>
        <end position="79"/>
    </location>
</feature>
<dbReference type="Gene3D" id="3.40.80.10">
    <property type="entry name" value="Peptidoglycan recognition protein-like"/>
    <property type="match status" value="1"/>
</dbReference>
<dbReference type="InterPro" id="IPR015510">
    <property type="entry name" value="PGRP"/>
</dbReference>
<dbReference type="EMBL" id="JAPWTK010001605">
    <property type="protein sequence ID" value="KAJ8932085.1"/>
    <property type="molecule type" value="Genomic_DNA"/>
</dbReference>
<evidence type="ECO:0000256" key="2">
    <source>
        <dbReference type="ARBA" id="ARBA00022859"/>
    </source>
</evidence>
<dbReference type="Proteomes" id="UP001162162">
    <property type="component" value="Unassembled WGS sequence"/>
</dbReference>
<reference evidence="4" key="1">
    <citation type="journal article" date="2023" name="Insect Mol. Biol.">
        <title>Genome sequencing provides insights into the evolution of gene families encoding plant cell wall-degrading enzymes in longhorned beetles.</title>
        <authorList>
            <person name="Shin N.R."/>
            <person name="Okamura Y."/>
            <person name="Kirsch R."/>
            <person name="Pauchet Y."/>
        </authorList>
    </citation>
    <scope>NUCLEOTIDE SEQUENCE</scope>
    <source>
        <strain evidence="4">AMC_N1</strain>
    </source>
</reference>
<dbReference type="GO" id="GO:0045087">
    <property type="term" value="P:innate immune response"/>
    <property type="evidence" value="ECO:0007669"/>
    <property type="project" value="UniProtKB-KW"/>
</dbReference>
<dbReference type="AlphaFoldDB" id="A0AAV8X0N5"/>
<feature type="non-terminal residue" evidence="4">
    <location>
        <position position="1"/>
    </location>
</feature>
<dbReference type="GO" id="GO:0008745">
    <property type="term" value="F:N-acetylmuramoyl-L-alanine amidase activity"/>
    <property type="evidence" value="ECO:0007669"/>
    <property type="project" value="InterPro"/>
</dbReference>
<dbReference type="PANTHER" id="PTHR11022:SF74">
    <property type="entry name" value="PEPTIDOGLYCAN-RECOGNITION PROTEIN SA"/>
    <property type="match status" value="1"/>
</dbReference>
<gene>
    <name evidence="4" type="ORF">NQ318_008314</name>
</gene>
<accession>A0AAV8X0N5</accession>
<dbReference type="InterPro" id="IPR006619">
    <property type="entry name" value="PGRP_domain_met/bac"/>
</dbReference>
<evidence type="ECO:0000256" key="1">
    <source>
        <dbReference type="ARBA" id="ARBA00022588"/>
    </source>
</evidence>
<sequence>WPKVCSDIVTRSQWGGRIPVAVDYAIVPVNFVVIHHTVTPECDDKDSCSKIMQSIQNFHIDELEFHDVGYNRQKLCLLMI</sequence>
<keyword evidence="5" id="KW-1185">Reference proteome</keyword>
<dbReference type="PANTHER" id="PTHR11022">
    <property type="entry name" value="PEPTIDOGLYCAN RECOGNITION PROTEIN"/>
    <property type="match status" value="1"/>
</dbReference>
<evidence type="ECO:0000313" key="5">
    <source>
        <dbReference type="Proteomes" id="UP001162162"/>
    </source>
</evidence>
<protein>
    <recommendedName>
        <fullName evidence="3">Peptidoglycan recognition protein family domain-containing protein</fullName>
    </recommendedName>
</protein>
<name>A0AAV8X0N5_9CUCU</name>
<dbReference type="GO" id="GO:0008270">
    <property type="term" value="F:zinc ion binding"/>
    <property type="evidence" value="ECO:0007669"/>
    <property type="project" value="InterPro"/>
</dbReference>
<keyword evidence="1" id="KW-0399">Innate immunity</keyword>
<proteinExistence type="predicted"/>
<dbReference type="SUPFAM" id="SSF55846">
    <property type="entry name" value="N-acetylmuramoyl-L-alanine amidase-like"/>
    <property type="match status" value="1"/>
</dbReference>
<dbReference type="GO" id="GO:0009253">
    <property type="term" value="P:peptidoglycan catabolic process"/>
    <property type="evidence" value="ECO:0007669"/>
    <property type="project" value="InterPro"/>
</dbReference>
<evidence type="ECO:0000259" key="3">
    <source>
        <dbReference type="SMART" id="SM00701"/>
    </source>
</evidence>